<comment type="caution">
    <text evidence="1">The sequence shown here is derived from an EMBL/GenBank/DDBJ whole genome shotgun (WGS) entry which is preliminary data.</text>
</comment>
<dbReference type="Proteomes" id="UP000683360">
    <property type="component" value="Unassembled WGS sequence"/>
</dbReference>
<dbReference type="InterPro" id="IPR036179">
    <property type="entry name" value="Ig-like_dom_sf"/>
</dbReference>
<dbReference type="InterPro" id="IPR013783">
    <property type="entry name" value="Ig-like_fold"/>
</dbReference>
<dbReference type="Gene3D" id="2.60.40.10">
    <property type="entry name" value="Immunoglobulins"/>
    <property type="match status" value="1"/>
</dbReference>
<keyword evidence="2" id="KW-1185">Reference proteome</keyword>
<proteinExistence type="predicted"/>
<dbReference type="EMBL" id="CAJPWZ010002975">
    <property type="protein sequence ID" value="CAG2249570.1"/>
    <property type="molecule type" value="Genomic_DNA"/>
</dbReference>
<evidence type="ECO:0000313" key="1">
    <source>
        <dbReference type="EMBL" id="CAG2249570.1"/>
    </source>
</evidence>
<sequence length="181" mass="20706">MQIVNVTAKEEEIFECSQENSFEVKSITLVIQDATVLLFKNDNPITTVEGRNITIVRSCDINPSAAVIIEKDGLPIDTHCTISSCSHTFSNIRRNDDGLYMCNKYNNHSIEQARVIINVRYPPVIRIIKNVTNNFLTCELEGMPQSDTYRRRQHLSEYGQIIRWLPKIKPFESPSGVNIDF</sequence>
<evidence type="ECO:0000313" key="2">
    <source>
        <dbReference type="Proteomes" id="UP000683360"/>
    </source>
</evidence>
<name>A0A8S3V006_MYTED</name>
<accession>A0A8S3V006</accession>
<dbReference type="SUPFAM" id="SSF48726">
    <property type="entry name" value="Immunoglobulin"/>
    <property type="match status" value="1"/>
</dbReference>
<reference evidence="1" key="1">
    <citation type="submission" date="2021-03" db="EMBL/GenBank/DDBJ databases">
        <authorList>
            <person name="Bekaert M."/>
        </authorList>
    </citation>
    <scope>NUCLEOTIDE SEQUENCE</scope>
</reference>
<protein>
    <recommendedName>
        <fullName evidence="3">Ig-like domain-containing protein</fullName>
    </recommendedName>
</protein>
<gene>
    <name evidence="1" type="ORF">MEDL_61389</name>
</gene>
<evidence type="ECO:0008006" key="3">
    <source>
        <dbReference type="Google" id="ProtNLM"/>
    </source>
</evidence>
<dbReference type="AlphaFoldDB" id="A0A8S3V006"/>
<organism evidence="1 2">
    <name type="scientific">Mytilus edulis</name>
    <name type="common">Blue mussel</name>
    <dbReference type="NCBI Taxonomy" id="6550"/>
    <lineage>
        <taxon>Eukaryota</taxon>
        <taxon>Metazoa</taxon>
        <taxon>Spiralia</taxon>
        <taxon>Lophotrochozoa</taxon>
        <taxon>Mollusca</taxon>
        <taxon>Bivalvia</taxon>
        <taxon>Autobranchia</taxon>
        <taxon>Pteriomorphia</taxon>
        <taxon>Mytilida</taxon>
        <taxon>Mytiloidea</taxon>
        <taxon>Mytilidae</taxon>
        <taxon>Mytilinae</taxon>
        <taxon>Mytilus</taxon>
    </lineage>
</organism>